<dbReference type="InterPro" id="IPR001810">
    <property type="entry name" value="F-box_dom"/>
</dbReference>
<keyword evidence="3" id="KW-1185">Reference proteome</keyword>
<dbReference type="PANTHER" id="PTHR31672">
    <property type="entry name" value="BNACNNG10540D PROTEIN"/>
    <property type="match status" value="1"/>
</dbReference>
<feature type="domain" description="F-box" evidence="1">
    <location>
        <begin position="103"/>
        <end position="148"/>
    </location>
</feature>
<proteinExistence type="predicted"/>
<dbReference type="OrthoDB" id="1291746at2759"/>
<sequence length="473" mass="54630">MMNGISSPCMTWVPILLKNKDPLQCLHDISAVNNCFPHLPEVDDPLSNLQAVNDPLPHLPTADDPLPDPPAVDNPLPHLLVVDDPLSELPSVNNHLHHLLAVDDPLPDLPYHIIIDILSRLPAECVFQCQRVSRPLDVLTTTPFFTHTHLNRATPVIIVQSFSQSSDRDIKLYFMDEEAKKIEATSMKLEFCSMDKKDPIMLFGSYDGFLLFRNISKWRSVFFIWNPITKQQVTLTSPRPFLYVCGFYFHPLKREYQVLFLCRSFREFEFHILTLGTKSSWRNVGSFSFPPSVERPPVIINGTLYWMVDVQHYYDVNHVYPSRKHLIVSFKIETEQFNTLQHGGCARLSRISLEKVHLLEFEGRLCLCDPATYASSTELNLWVLNPNTKWWFFKYILGLPEDQCIATWPNPFFVEVVHIKNGEMLVRQFGRLLVYNLHLGTWRILEKKGFEGDNIRALVHTHSLVSLDTHDDI</sequence>
<reference evidence="2 3" key="1">
    <citation type="journal article" date="2017" name="Mol. Plant">
        <title>The Genome of Medicinal Plant Macleaya cordata Provides New Insights into Benzylisoquinoline Alkaloids Metabolism.</title>
        <authorList>
            <person name="Liu X."/>
            <person name="Liu Y."/>
            <person name="Huang P."/>
            <person name="Ma Y."/>
            <person name="Qing Z."/>
            <person name="Tang Q."/>
            <person name="Cao H."/>
            <person name="Cheng P."/>
            <person name="Zheng Y."/>
            <person name="Yuan Z."/>
            <person name="Zhou Y."/>
            <person name="Liu J."/>
            <person name="Tang Z."/>
            <person name="Zhuo Y."/>
            <person name="Zhang Y."/>
            <person name="Yu L."/>
            <person name="Huang J."/>
            <person name="Yang P."/>
            <person name="Peng Q."/>
            <person name="Zhang J."/>
            <person name="Jiang W."/>
            <person name="Zhang Z."/>
            <person name="Lin K."/>
            <person name="Ro D.K."/>
            <person name="Chen X."/>
            <person name="Xiong X."/>
            <person name="Shang Y."/>
            <person name="Huang S."/>
            <person name="Zeng J."/>
        </authorList>
    </citation>
    <scope>NUCLEOTIDE SEQUENCE [LARGE SCALE GENOMIC DNA]</scope>
    <source>
        <strain evidence="3">cv. BLH2017</strain>
        <tissue evidence="2">Root</tissue>
    </source>
</reference>
<dbReference type="Proteomes" id="UP000195402">
    <property type="component" value="Unassembled WGS sequence"/>
</dbReference>
<dbReference type="NCBIfam" id="TIGR01640">
    <property type="entry name" value="F_box_assoc_1"/>
    <property type="match status" value="1"/>
</dbReference>
<dbReference type="InterPro" id="IPR050796">
    <property type="entry name" value="SCF_F-box_component"/>
</dbReference>
<dbReference type="AlphaFoldDB" id="A0A200Q5Q6"/>
<dbReference type="InterPro" id="IPR013187">
    <property type="entry name" value="F-box-assoc_dom_typ3"/>
</dbReference>
<dbReference type="PANTHER" id="PTHR31672:SF13">
    <property type="entry name" value="F-BOX PROTEIN CPR30-LIKE"/>
    <property type="match status" value="1"/>
</dbReference>
<dbReference type="InParanoid" id="A0A200Q5Q6"/>
<dbReference type="Pfam" id="PF08268">
    <property type="entry name" value="FBA_3"/>
    <property type="match status" value="1"/>
</dbReference>
<accession>A0A200Q5Q6</accession>
<dbReference type="InterPro" id="IPR017451">
    <property type="entry name" value="F-box-assoc_interact_dom"/>
</dbReference>
<gene>
    <name evidence="2" type="ORF">BVC80_1381g3</name>
</gene>
<dbReference type="InterPro" id="IPR036047">
    <property type="entry name" value="F-box-like_dom_sf"/>
</dbReference>
<dbReference type="EMBL" id="MVGT01003001">
    <property type="protein sequence ID" value="OVA05815.1"/>
    <property type="molecule type" value="Genomic_DNA"/>
</dbReference>
<comment type="caution">
    <text evidence="2">The sequence shown here is derived from an EMBL/GenBank/DDBJ whole genome shotgun (WGS) entry which is preliminary data.</text>
</comment>
<evidence type="ECO:0000313" key="3">
    <source>
        <dbReference type="Proteomes" id="UP000195402"/>
    </source>
</evidence>
<protein>
    <submittedName>
        <fullName evidence="2">F-box domain</fullName>
    </submittedName>
</protein>
<dbReference type="SUPFAM" id="SSF81383">
    <property type="entry name" value="F-box domain"/>
    <property type="match status" value="1"/>
</dbReference>
<dbReference type="STRING" id="56857.A0A200Q5Q6"/>
<dbReference type="PROSITE" id="PS50181">
    <property type="entry name" value="FBOX"/>
    <property type="match status" value="1"/>
</dbReference>
<evidence type="ECO:0000259" key="1">
    <source>
        <dbReference type="PROSITE" id="PS50181"/>
    </source>
</evidence>
<evidence type="ECO:0000313" key="2">
    <source>
        <dbReference type="EMBL" id="OVA05815.1"/>
    </source>
</evidence>
<dbReference type="OMA" id="HIKNGEM"/>
<organism evidence="2 3">
    <name type="scientific">Macleaya cordata</name>
    <name type="common">Five-seeded plume-poppy</name>
    <name type="synonym">Bocconia cordata</name>
    <dbReference type="NCBI Taxonomy" id="56857"/>
    <lineage>
        <taxon>Eukaryota</taxon>
        <taxon>Viridiplantae</taxon>
        <taxon>Streptophyta</taxon>
        <taxon>Embryophyta</taxon>
        <taxon>Tracheophyta</taxon>
        <taxon>Spermatophyta</taxon>
        <taxon>Magnoliopsida</taxon>
        <taxon>Ranunculales</taxon>
        <taxon>Papaveraceae</taxon>
        <taxon>Papaveroideae</taxon>
        <taxon>Macleaya</taxon>
    </lineage>
</organism>
<name>A0A200Q5Q6_MACCD</name>